<protein>
    <submittedName>
        <fullName evidence="1">25S rRNA (Adenine2142-N1)-methyltransferase</fullName>
        <ecNumber evidence="1">2.1.1.286</ecNumber>
    </submittedName>
</protein>
<keyword evidence="1" id="KW-0808">Transferase</keyword>
<dbReference type="Proteomes" id="UP001320706">
    <property type="component" value="Unassembled WGS sequence"/>
</dbReference>
<accession>A0ACC3SAJ6</accession>
<organism evidence="1 2">
    <name type="scientific">Zalaria obscura</name>
    <dbReference type="NCBI Taxonomy" id="2024903"/>
    <lineage>
        <taxon>Eukaryota</taxon>
        <taxon>Fungi</taxon>
        <taxon>Dikarya</taxon>
        <taxon>Ascomycota</taxon>
        <taxon>Pezizomycotina</taxon>
        <taxon>Dothideomycetes</taxon>
        <taxon>Dothideomycetidae</taxon>
        <taxon>Dothideales</taxon>
        <taxon>Zalariaceae</taxon>
        <taxon>Zalaria</taxon>
    </lineage>
</organism>
<dbReference type="EC" id="2.1.1.286" evidence="1"/>
<dbReference type="EMBL" id="JAMKPW020000023">
    <property type="protein sequence ID" value="KAK8205594.1"/>
    <property type="molecule type" value="Genomic_DNA"/>
</dbReference>
<gene>
    <name evidence="1" type="primary">BMT2_2</name>
    <name evidence="1" type="ORF">M8818_004770</name>
</gene>
<reference evidence="1" key="1">
    <citation type="submission" date="2024-02" db="EMBL/GenBank/DDBJ databases">
        <title>Metagenome Assembled Genome of Zalaria obscura JY119.</title>
        <authorList>
            <person name="Vighnesh L."/>
            <person name="Jagadeeshwari U."/>
            <person name="Venkata Ramana C."/>
            <person name="Sasikala C."/>
        </authorList>
    </citation>
    <scope>NUCLEOTIDE SEQUENCE</scope>
    <source>
        <strain evidence="1">JY119</strain>
    </source>
</reference>
<keyword evidence="2" id="KW-1185">Reference proteome</keyword>
<evidence type="ECO:0000313" key="1">
    <source>
        <dbReference type="EMBL" id="KAK8205594.1"/>
    </source>
</evidence>
<name>A0ACC3SAJ6_9PEZI</name>
<keyword evidence="1" id="KW-0489">Methyltransferase</keyword>
<proteinExistence type="predicted"/>
<sequence>MLKRLVPPRNKAEPFSLKKPPFSQAIADHEDPPVHSMPYSSDHATCRTRHIADTWLPLNVQPPSAWLTDPYYNNTAITLLAPNFQLYSDSDNYVGSPPPNNPVRFNFRMDIQILMRSIQPPGTVTAASRADWIDQQVENESNPDIVNITVTVLNLVHDCNQIATRWRYEGYYEWPGPEDGLSDVSGDMIGTTGFDYLIVEGRPPQIVTVYREFNDLEFSYELGQYICFQRNNQTRCT</sequence>
<evidence type="ECO:0000313" key="2">
    <source>
        <dbReference type="Proteomes" id="UP001320706"/>
    </source>
</evidence>
<comment type="caution">
    <text evidence="1">The sequence shown here is derived from an EMBL/GenBank/DDBJ whole genome shotgun (WGS) entry which is preliminary data.</text>
</comment>